<evidence type="ECO:0000313" key="4">
    <source>
        <dbReference type="EMBL" id="EGF11563.1"/>
    </source>
</evidence>
<dbReference type="GO" id="GO:0003676">
    <property type="term" value="F:nucleic acid binding"/>
    <property type="evidence" value="ECO:0007669"/>
    <property type="project" value="InterPro"/>
</dbReference>
<evidence type="ECO:0000256" key="2">
    <source>
        <dbReference type="SAM" id="SignalP"/>
    </source>
</evidence>
<dbReference type="InterPro" id="IPR035437">
    <property type="entry name" value="SNase_OB-fold_sf"/>
</dbReference>
<dbReference type="HOGENOM" id="CLU_046484_7_2_4"/>
<dbReference type="PANTHER" id="PTHR12302:SF26">
    <property type="entry name" value="BLR1266 PROTEIN"/>
    <property type="match status" value="1"/>
</dbReference>
<feature type="chain" id="PRO_5003274092" evidence="2">
    <location>
        <begin position="27"/>
        <end position="204"/>
    </location>
</feature>
<dbReference type="SMART" id="SM00318">
    <property type="entry name" value="SNc"/>
    <property type="match status" value="1"/>
</dbReference>
<dbReference type="Pfam" id="PF00565">
    <property type="entry name" value="SNase"/>
    <property type="match status" value="1"/>
</dbReference>
<dbReference type="PROSITE" id="PS50830">
    <property type="entry name" value="TNASE_3"/>
    <property type="match status" value="1"/>
</dbReference>
<accession>F2BAA3</accession>
<sequence>MFRLKMLPLWLAAVLGVFGLPRAADAQRWLHGMYKQAVHAGGTAHSRSAPKHAAAAQAGRRYEGRVTDVHDGDTVRLTDTDGRRHKIRLAYIDAPETDQAYGLASRDRLRGLILGKTVQVRVTDTDQYGREVAYLVSDGLDVNRSQIESGAAWHYVSIAKRQQDKADYAAYAEAESQARRSRSGLWRERSPTAPWKFRHQTRGQ</sequence>
<dbReference type="AlphaFoldDB" id="F2BAA3"/>
<dbReference type="InterPro" id="IPR002071">
    <property type="entry name" value="Thermonucl_AS"/>
</dbReference>
<dbReference type="STRING" id="267212.GCA_001063965_00612"/>
<dbReference type="PANTHER" id="PTHR12302">
    <property type="entry name" value="EBNA2 BINDING PROTEIN P100"/>
    <property type="match status" value="1"/>
</dbReference>
<gene>
    <name evidence="4" type="ORF">HMPREF9123_0679</name>
</gene>
<dbReference type="Gene3D" id="2.40.50.90">
    <property type="match status" value="1"/>
</dbReference>
<keyword evidence="2" id="KW-0732">Signal</keyword>
<dbReference type="GO" id="GO:0004518">
    <property type="term" value="F:nuclease activity"/>
    <property type="evidence" value="ECO:0007669"/>
    <property type="project" value="InterPro"/>
</dbReference>
<dbReference type="Proteomes" id="UP000004105">
    <property type="component" value="Unassembled WGS sequence"/>
</dbReference>
<reference evidence="4 5" key="1">
    <citation type="submission" date="2011-02" db="EMBL/GenBank/DDBJ databases">
        <authorList>
            <person name="Muzny D."/>
            <person name="Qin X."/>
            <person name="Deng J."/>
            <person name="Jiang H."/>
            <person name="Liu Y."/>
            <person name="Qu J."/>
            <person name="Song X.-Z."/>
            <person name="Zhang L."/>
            <person name="Thornton R."/>
            <person name="Coyle M."/>
            <person name="Francisco L."/>
            <person name="Jackson L."/>
            <person name="Javaid M."/>
            <person name="Korchina V."/>
            <person name="Kovar C."/>
            <person name="Mata R."/>
            <person name="Mathew T."/>
            <person name="Ngo R."/>
            <person name="Nguyen L."/>
            <person name="Nguyen N."/>
            <person name="Okwuonu G."/>
            <person name="Ongeri F."/>
            <person name="Pham C."/>
            <person name="Simmons D."/>
            <person name="Wilczek-Boney K."/>
            <person name="Hale W."/>
            <person name="Jakkamsetti A."/>
            <person name="Pham P."/>
            <person name="Ruth R."/>
            <person name="San Lucas F."/>
            <person name="Warren J."/>
            <person name="Zhang J."/>
            <person name="Zhao Z."/>
            <person name="Zhou C."/>
            <person name="Zhu D."/>
            <person name="Lee S."/>
            <person name="Bess C."/>
            <person name="Blankenburg K."/>
            <person name="Forbes L."/>
            <person name="Fu Q."/>
            <person name="Gubbala S."/>
            <person name="Hirani K."/>
            <person name="Jayaseelan J.C."/>
            <person name="Lara F."/>
            <person name="Munidasa M."/>
            <person name="Palculict T."/>
            <person name="Patil S."/>
            <person name="Pu L.-L."/>
            <person name="Saada N."/>
            <person name="Tang L."/>
            <person name="Weissenberger G."/>
            <person name="Zhu Y."/>
            <person name="Hemphill L."/>
            <person name="Shang Y."/>
            <person name="Youmans B."/>
            <person name="Ayvaz T."/>
            <person name="Ross M."/>
            <person name="Santibanez J."/>
            <person name="Aqrawi P."/>
            <person name="Gross S."/>
            <person name="Joshi V."/>
            <person name="Fowler G."/>
            <person name="Nazareth L."/>
            <person name="Reid J."/>
            <person name="Worley K."/>
            <person name="Petrosino J."/>
            <person name="Highlander S."/>
            <person name="Gibbs R."/>
        </authorList>
    </citation>
    <scope>NUCLEOTIDE SEQUENCE [LARGE SCALE GENOMIC DNA]</scope>
    <source>
        <strain evidence="4 5">ATCC BAA-1200</strain>
    </source>
</reference>
<dbReference type="PROSITE" id="PS01123">
    <property type="entry name" value="TNASE_1"/>
    <property type="match status" value="1"/>
</dbReference>
<protein>
    <submittedName>
        <fullName evidence="4">Nuclease-like protein</fullName>
    </submittedName>
</protein>
<dbReference type="RefSeq" id="WP_007341691.1">
    <property type="nucleotide sequence ID" value="NZ_GL878494.1"/>
</dbReference>
<dbReference type="EMBL" id="AFAY01000012">
    <property type="protein sequence ID" value="EGF11563.1"/>
    <property type="molecule type" value="Genomic_DNA"/>
</dbReference>
<evidence type="ECO:0000313" key="5">
    <source>
        <dbReference type="Proteomes" id="UP000004105"/>
    </source>
</evidence>
<feature type="signal peptide" evidence="2">
    <location>
        <begin position="1"/>
        <end position="26"/>
    </location>
</feature>
<dbReference type="OrthoDB" id="9805504at2"/>
<keyword evidence="5" id="KW-1185">Reference proteome</keyword>
<feature type="region of interest" description="Disordered" evidence="1">
    <location>
        <begin position="176"/>
        <end position="204"/>
    </location>
</feature>
<feature type="domain" description="TNase-like" evidence="3">
    <location>
        <begin position="60"/>
        <end position="188"/>
    </location>
</feature>
<feature type="region of interest" description="Disordered" evidence="1">
    <location>
        <begin position="41"/>
        <end position="62"/>
    </location>
</feature>
<dbReference type="InterPro" id="IPR016071">
    <property type="entry name" value="Staphylococal_nuclease_OB-fold"/>
</dbReference>
<name>F2BAA3_9NEIS</name>
<comment type="caution">
    <text evidence="4">The sequence shown here is derived from an EMBL/GenBank/DDBJ whole genome shotgun (WGS) entry which is preliminary data.</text>
</comment>
<organism evidence="4 5">
    <name type="scientific">Neisseria bacilliformis ATCC BAA-1200</name>
    <dbReference type="NCBI Taxonomy" id="888742"/>
    <lineage>
        <taxon>Bacteria</taxon>
        <taxon>Pseudomonadati</taxon>
        <taxon>Pseudomonadota</taxon>
        <taxon>Betaproteobacteria</taxon>
        <taxon>Neisseriales</taxon>
        <taxon>Neisseriaceae</taxon>
        <taxon>Neisseria</taxon>
    </lineage>
</organism>
<dbReference type="SUPFAM" id="SSF50199">
    <property type="entry name" value="Staphylococcal nuclease"/>
    <property type="match status" value="1"/>
</dbReference>
<evidence type="ECO:0000259" key="3">
    <source>
        <dbReference type="PROSITE" id="PS50830"/>
    </source>
</evidence>
<evidence type="ECO:0000256" key="1">
    <source>
        <dbReference type="SAM" id="MobiDB-lite"/>
    </source>
</evidence>
<proteinExistence type="predicted"/>